<evidence type="ECO:0000313" key="3">
    <source>
        <dbReference type="Proteomes" id="UP001174050"/>
    </source>
</evidence>
<accession>A0ABT7Z1J9</accession>
<gene>
    <name evidence="2" type="ORF">QWM81_04780</name>
</gene>
<dbReference type="RefSeq" id="WP_290110227.1">
    <property type="nucleotide sequence ID" value="NZ_JAUEPL010000004.1"/>
</dbReference>
<sequence>MEVLQRLLDQLLPLSDTDQRPAQQVWDRSVRAAPKDRPPLTYEQRVETARREGVPGRQRGDPSTATTLASDLSR</sequence>
<evidence type="ECO:0000256" key="1">
    <source>
        <dbReference type="SAM" id="MobiDB-lite"/>
    </source>
</evidence>
<organism evidence="2 3">
    <name type="scientific">Streptomyces ficellus</name>
    <dbReference type="NCBI Taxonomy" id="1977088"/>
    <lineage>
        <taxon>Bacteria</taxon>
        <taxon>Bacillati</taxon>
        <taxon>Actinomycetota</taxon>
        <taxon>Actinomycetes</taxon>
        <taxon>Kitasatosporales</taxon>
        <taxon>Streptomycetaceae</taxon>
        <taxon>Streptomyces</taxon>
    </lineage>
</organism>
<reference evidence="2" key="1">
    <citation type="submission" date="2023-06" db="EMBL/GenBank/DDBJ databases">
        <title>WGS-Sequencing of Streptomyces ficellus isolate 21 collected from sand in Gara Djebilet Iron Mine in Algeria.</title>
        <authorList>
            <person name="Zegers G.P."/>
            <person name="Gomez A."/>
            <person name="Gueddou A."/>
            <person name="Zahara A.F."/>
            <person name="Worth M."/>
            <person name="Sevigny J.L."/>
            <person name="Tisa L."/>
        </authorList>
    </citation>
    <scope>NUCLEOTIDE SEQUENCE</scope>
    <source>
        <strain evidence="2">AS11</strain>
    </source>
</reference>
<name>A0ABT7Z1J9_9ACTN</name>
<feature type="compositionally biased region" description="Basic and acidic residues" evidence="1">
    <location>
        <begin position="28"/>
        <end position="60"/>
    </location>
</feature>
<dbReference type="Proteomes" id="UP001174050">
    <property type="component" value="Unassembled WGS sequence"/>
</dbReference>
<comment type="caution">
    <text evidence="2">The sequence shown here is derived from an EMBL/GenBank/DDBJ whole genome shotgun (WGS) entry which is preliminary data.</text>
</comment>
<evidence type="ECO:0000313" key="2">
    <source>
        <dbReference type="EMBL" id="MDN3293373.1"/>
    </source>
</evidence>
<feature type="compositionally biased region" description="Polar residues" evidence="1">
    <location>
        <begin position="61"/>
        <end position="74"/>
    </location>
</feature>
<protein>
    <submittedName>
        <fullName evidence="2">Uncharacterized protein</fullName>
    </submittedName>
</protein>
<proteinExistence type="predicted"/>
<feature type="region of interest" description="Disordered" evidence="1">
    <location>
        <begin position="19"/>
        <end position="74"/>
    </location>
</feature>
<dbReference type="EMBL" id="JAUEPL010000004">
    <property type="protein sequence ID" value="MDN3293373.1"/>
    <property type="molecule type" value="Genomic_DNA"/>
</dbReference>
<keyword evidence="3" id="KW-1185">Reference proteome</keyword>